<dbReference type="AlphaFoldDB" id="A0A433ZS56"/>
<dbReference type="InterPro" id="IPR054252">
    <property type="entry name" value="Pam3_gp18"/>
</dbReference>
<keyword evidence="2" id="KW-0614">Plasmid</keyword>
<accession>A0A433ZS56</accession>
<dbReference type="EMBL" id="NRQY01000002">
    <property type="protein sequence ID" value="RUT64957.1"/>
    <property type="molecule type" value="Genomic_DNA"/>
</dbReference>
<evidence type="ECO:0000259" key="1">
    <source>
        <dbReference type="Pfam" id="PF22479"/>
    </source>
</evidence>
<dbReference type="OrthoDB" id="5465444at2"/>
<protein>
    <recommendedName>
        <fullName evidence="1">Cyanophage baseplate Pam3 plug gp18 domain-containing protein</fullName>
    </recommendedName>
</protein>
<sequence length="100" mass="11535">MNTIEIPVSIKNQQLDIRLGGKYYRIRLVYRQFCGWVADMMDQAGTEIFTGVPLVSGMDILEPYRYMGFNGSLIFVCDETAGELSFSEFGRKNRLYFRAD</sequence>
<evidence type="ECO:0000313" key="3">
    <source>
        <dbReference type="Proteomes" id="UP000286908"/>
    </source>
</evidence>
<comment type="caution">
    <text evidence="2">The sequence shown here is derived from an EMBL/GenBank/DDBJ whole genome shotgun (WGS) entry which is preliminary data.</text>
</comment>
<dbReference type="Proteomes" id="UP000286908">
    <property type="component" value="Unassembled WGS sequence"/>
</dbReference>
<geneLocation type="plasmid" evidence="2">
    <name>unnamed1</name>
</geneLocation>
<evidence type="ECO:0000313" key="2">
    <source>
        <dbReference type="EMBL" id="RUT64957.1"/>
    </source>
</evidence>
<name>A0A433ZS56_MORMO</name>
<reference evidence="2 3" key="1">
    <citation type="submission" date="2017-08" db="EMBL/GenBank/DDBJ databases">
        <title>Draft genome sequence of pheromone producing symbiont Morganella morganii, of the female New Zealand grass grub Costelytra giveni.</title>
        <authorList>
            <person name="Laugraud A."/>
            <person name="Young S.D."/>
            <person name="Hurst M.H."/>
        </authorList>
    </citation>
    <scope>NUCLEOTIDE SEQUENCE [LARGE SCALE GENOMIC DNA]</scope>
    <source>
        <strain evidence="2 3">MMsCG</strain>
        <plasmid evidence="2">unnamed1</plasmid>
    </source>
</reference>
<proteinExistence type="predicted"/>
<organism evidence="2 3">
    <name type="scientific">Morganella morganii</name>
    <name type="common">Proteus morganii</name>
    <dbReference type="NCBI Taxonomy" id="582"/>
    <lineage>
        <taxon>Bacteria</taxon>
        <taxon>Pseudomonadati</taxon>
        <taxon>Pseudomonadota</taxon>
        <taxon>Gammaproteobacteria</taxon>
        <taxon>Enterobacterales</taxon>
        <taxon>Morganellaceae</taxon>
        <taxon>Morganella</taxon>
    </lineage>
</organism>
<feature type="domain" description="Cyanophage baseplate Pam3 plug gp18" evidence="1">
    <location>
        <begin position="1"/>
        <end position="97"/>
    </location>
</feature>
<gene>
    <name evidence="2" type="ORF">CKG00_17335</name>
</gene>
<dbReference type="Pfam" id="PF22479">
    <property type="entry name" value="Pam3_gp18"/>
    <property type="match status" value="1"/>
</dbReference>